<gene>
    <name evidence="1" type="ORF">bb8_p45</name>
</gene>
<evidence type="ECO:0000313" key="2">
    <source>
        <dbReference type="Proteomes" id="UP000315813"/>
    </source>
</evidence>
<dbReference type="EMBL" id="MK984681">
    <property type="protein sequence ID" value="QDB71020.1"/>
    <property type="molecule type" value="Genomic_DNA"/>
</dbReference>
<accession>A0A4Y5TR04</accession>
<name>A0A4Y5TR04_9CAUD</name>
<proteinExistence type="predicted"/>
<protein>
    <submittedName>
        <fullName evidence="1">Tail tubular protein A</fullName>
    </submittedName>
</protein>
<dbReference type="InterPro" id="IPR033767">
    <property type="entry name" value="Tail_Gp11"/>
</dbReference>
<reference evidence="1 2" key="1">
    <citation type="submission" date="2019-05" db="EMBL/GenBank/DDBJ databases">
        <authorList>
            <person name="Karczewska-Golec J."/>
            <person name="Decewicz P."/>
            <person name="Golec P."/>
        </authorList>
    </citation>
    <scope>NUCLEOTIDE SEQUENCE [LARGE SCALE GENOMIC DNA]</scope>
</reference>
<organism evidence="1 2">
    <name type="scientific">Bordetella phage vB_BbrP_BB8</name>
    <dbReference type="NCBI Taxonomy" id="2587820"/>
    <lineage>
        <taxon>Viruses</taxon>
        <taxon>Duplodnaviria</taxon>
        <taxon>Heunggongvirae</taxon>
        <taxon>Uroviricota</taxon>
        <taxon>Caudoviricetes</taxon>
        <taxon>Autographivirales</taxon>
        <taxon>Autographivirales incertae sedis</taxon>
        <taxon>Vistulavirus</taxon>
        <taxon>Vistulavirus BB8</taxon>
    </lineage>
</organism>
<keyword evidence="2" id="KW-1185">Reference proteome</keyword>
<sequence length="196" mass="22026">MTTAVTPTTELEAVNLMLDVIGESPISSLNDSAVVDAVKAKAVLSEVSRAVQQKGWHFNTEKDYELVPTVFEKEIQLPGNFLRVDTVGPDKATDVVQRGNRLYDRRKHTYKFDKSLKVDMVVLLPFEELPEAARYYIAVRAARVFQARTVGSESLYQFTAEDERLALVDLKKAEGVTGDHNMFTGSWSVAKMLNRR</sequence>
<dbReference type="Pfam" id="PF17212">
    <property type="entry name" value="Tube"/>
    <property type="match status" value="1"/>
</dbReference>
<evidence type="ECO:0000313" key="1">
    <source>
        <dbReference type="EMBL" id="QDB71020.1"/>
    </source>
</evidence>
<dbReference type="Proteomes" id="UP000315813">
    <property type="component" value="Segment"/>
</dbReference>